<dbReference type="AlphaFoldDB" id="A0A1R0GTG7"/>
<dbReference type="STRING" id="133383.A0A1R0GTG7"/>
<keyword evidence="2" id="KW-1185">Reference proteome</keyword>
<reference evidence="1 2" key="1">
    <citation type="journal article" date="2016" name="Mol. Biol. Evol.">
        <title>Genome-Wide Survey of Gut Fungi (Harpellales) Reveals the First Horizontally Transferred Ubiquitin Gene from a Mosquito Host.</title>
        <authorList>
            <person name="Wang Y."/>
            <person name="White M.M."/>
            <person name="Kvist S."/>
            <person name="Moncalvo J.M."/>
        </authorList>
    </citation>
    <scope>NUCLEOTIDE SEQUENCE [LARGE SCALE GENOMIC DNA]</scope>
    <source>
        <strain evidence="1 2">ALG-7-W6</strain>
    </source>
</reference>
<feature type="non-terminal residue" evidence="1">
    <location>
        <position position="123"/>
    </location>
</feature>
<evidence type="ECO:0000313" key="2">
    <source>
        <dbReference type="Proteomes" id="UP000187455"/>
    </source>
</evidence>
<dbReference type="Proteomes" id="UP000187455">
    <property type="component" value="Unassembled WGS sequence"/>
</dbReference>
<comment type="caution">
    <text evidence="1">The sequence shown here is derived from an EMBL/GenBank/DDBJ whole genome shotgun (WGS) entry which is preliminary data.</text>
</comment>
<organism evidence="1 2">
    <name type="scientific">Smittium mucronatum</name>
    <dbReference type="NCBI Taxonomy" id="133383"/>
    <lineage>
        <taxon>Eukaryota</taxon>
        <taxon>Fungi</taxon>
        <taxon>Fungi incertae sedis</taxon>
        <taxon>Zoopagomycota</taxon>
        <taxon>Kickxellomycotina</taxon>
        <taxon>Harpellomycetes</taxon>
        <taxon>Harpellales</taxon>
        <taxon>Legeriomycetaceae</taxon>
        <taxon>Smittium</taxon>
    </lineage>
</organism>
<dbReference type="OrthoDB" id="5588375at2759"/>
<dbReference type="EMBL" id="LSSL01003691">
    <property type="protein sequence ID" value="OLY80183.1"/>
    <property type="molecule type" value="Genomic_DNA"/>
</dbReference>
<sequence>MPSHFQCGKTLSLLILNQVENTMDFVFKAKKAPRPLANNIELETAKFLEYCHSGEKGQTVISLVNRKAKNNRTKINQWAIQRNIRNKGSWIILQAMHPELRQGLQEVGKMRMCSFWSSQKLAN</sequence>
<name>A0A1R0GTG7_9FUNG</name>
<proteinExistence type="predicted"/>
<protein>
    <submittedName>
        <fullName evidence="1">Uncharacterized protein</fullName>
    </submittedName>
</protein>
<accession>A0A1R0GTG7</accession>
<gene>
    <name evidence="1" type="ORF">AYI68_g5723</name>
</gene>
<evidence type="ECO:0000313" key="1">
    <source>
        <dbReference type="EMBL" id="OLY80183.1"/>
    </source>
</evidence>